<dbReference type="PROSITE" id="PS51144">
    <property type="entry name" value="ALPHA_CA_2"/>
    <property type="match status" value="1"/>
</dbReference>
<dbReference type="PROSITE" id="PS00162">
    <property type="entry name" value="ALPHA_CA_1"/>
    <property type="match status" value="1"/>
</dbReference>
<evidence type="ECO:0000256" key="2">
    <source>
        <dbReference type="ARBA" id="ARBA00002904"/>
    </source>
</evidence>
<dbReference type="Proteomes" id="UP000292564">
    <property type="component" value="Unassembled WGS sequence"/>
</dbReference>
<sequence>MHRQSLTRFGRAVLIAWSAVLTVLALAATVPRPAAPVPVGAARAQAAGAPAWNHDPARPEGPPHWSTLTPDWEACGGAGDQSPVALGHGSRTPLPMLRIDYPRVPLVVENTGHVVEAPQPADLPGTLRSGPDTYRLVQWHVHAPSEHVLRGHRYDLEIHLVHRDNQGATLVLAVLADTPRSGRAHGGAAELLRRTLRAAPGEAGEEADTGTTASAVTLLPRDVRRGGYSSARVSDYLTYGGSLTTPPCTTGVRWVVLPTAVQVGDRTVEQLHDLVAHFPGYAGYPDNNRPLQPLGSRTVLRSDG</sequence>
<feature type="domain" description="Alpha-carbonic anhydrase" evidence="12">
    <location>
        <begin position="50"/>
        <end position="303"/>
    </location>
</feature>
<dbReference type="Pfam" id="PF00194">
    <property type="entry name" value="Carb_anhydrase"/>
    <property type="match status" value="1"/>
</dbReference>
<evidence type="ECO:0000256" key="9">
    <source>
        <dbReference type="ARBA" id="ARBA00048348"/>
    </source>
</evidence>
<evidence type="ECO:0000313" key="13">
    <source>
        <dbReference type="EMBL" id="RZU53966.1"/>
    </source>
</evidence>
<comment type="caution">
    <text evidence="13">The sequence shown here is derived from an EMBL/GenBank/DDBJ whole genome shotgun (WGS) entry which is preliminary data.</text>
</comment>
<evidence type="ECO:0000256" key="6">
    <source>
        <dbReference type="ARBA" id="ARBA00022723"/>
    </source>
</evidence>
<dbReference type="EMBL" id="SHKY01000001">
    <property type="protein sequence ID" value="RZU53966.1"/>
    <property type="molecule type" value="Genomic_DNA"/>
</dbReference>
<dbReference type="CDD" id="cd03124">
    <property type="entry name" value="alpha_CA_prokaryotic_like"/>
    <property type="match status" value="1"/>
</dbReference>
<feature type="region of interest" description="Disordered" evidence="11">
    <location>
        <begin position="285"/>
        <end position="304"/>
    </location>
</feature>
<dbReference type="SMART" id="SM01057">
    <property type="entry name" value="Carb_anhydrase"/>
    <property type="match status" value="1"/>
</dbReference>
<dbReference type="InterPro" id="IPR018338">
    <property type="entry name" value="Carbonic_anhydrase_a-class_CS"/>
</dbReference>
<dbReference type="InterPro" id="IPR023561">
    <property type="entry name" value="Carbonic_anhydrase_a-class"/>
</dbReference>
<comment type="cofactor">
    <cofactor evidence="1 10">
        <name>Zn(2+)</name>
        <dbReference type="ChEBI" id="CHEBI:29105"/>
    </cofactor>
</comment>
<reference evidence="13 14" key="1">
    <citation type="submission" date="2019-02" db="EMBL/GenBank/DDBJ databases">
        <title>Sequencing the genomes of 1000 actinobacteria strains.</title>
        <authorList>
            <person name="Klenk H.-P."/>
        </authorList>
    </citation>
    <scope>NUCLEOTIDE SEQUENCE [LARGE SCALE GENOMIC DNA]</scope>
    <source>
        <strain evidence="13 14">DSM 45162</strain>
    </source>
</reference>
<comment type="function">
    <text evidence="2 10">Reversible hydration of carbon dioxide.</text>
</comment>
<evidence type="ECO:0000256" key="3">
    <source>
        <dbReference type="ARBA" id="ARBA00010718"/>
    </source>
</evidence>
<dbReference type="PANTHER" id="PTHR18952:SF265">
    <property type="entry name" value="CARBONIC ANHYDRASE"/>
    <property type="match status" value="1"/>
</dbReference>
<dbReference type="InterPro" id="IPR036398">
    <property type="entry name" value="CA_dom_sf"/>
</dbReference>
<evidence type="ECO:0000256" key="8">
    <source>
        <dbReference type="ARBA" id="ARBA00023239"/>
    </source>
</evidence>
<dbReference type="PANTHER" id="PTHR18952">
    <property type="entry name" value="CARBONIC ANHYDRASE"/>
    <property type="match status" value="1"/>
</dbReference>
<evidence type="ECO:0000256" key="5">
    <source>
        <dbReference type="ARBA" id="ARBA00014628"/>
    </source>
</evidence>
<keyword evidence="8 10" id="KW-0456">Lyase</keyword>
<dbReference type="Gene3D" id="3.10.200.10">
    <property type="entry name" value="Alpha carbonic anhydrase"/>
    <property type="match status" value="1"/>
</dbReference>
<comment type="catalytic activity">
    <reaction evidence="9 10">
        <text>hydrogencarbonate + H(+) = CO2 + H2O</text>
        <dbReference type="Rhea" id="RHEA:10748"/>
        <dbReference type="ChEBI" id="CHEBI:15377"/>
        <dbReference type="ChEBI" id="CHEBI:15378"/>
        <dbReference type="ChEBI" id="CHEBI:16526"/>
        <dbReference type="ChEBI" id="CHEBI:17544"/>
        <dbReference type="EC" id="4.2.1.1"/>
    </reaction>
</comment>
<gene>
    <name evidence="13" type="ORF">EV385_5902</name>
</gene>
<dbReference type="EC" id="4.2.1.1" evidence="4 10"/>
<dbReference type="GO" id="GO:0004089">
    <property type="term" value="F:carbonate dehydratase activity"/>
    <property type="evidence" value="ECO:0007669"/>
    <property type="project" value="UniProtKB-UniRule"/>
</dbReference>
<dbReference type="RefSeq" id="WP_165449647.1">
    <property type="nucleotide sequence ID" value="NZ_SHKY01000001.1"/>
</dbReference>
<evidence type="ECO:0000256" key="11">
    <source>
        <dbReference type="SAM" id="MobiDB-lite"/>
    </source>
</evidence>
<evidence type="ECO:0000256" key="7">
    <source>
        <dbReference type="ARBA" id="ARBA00022833"/>
    </source>
</evidence>
<dbReference type="InterPro" id="IPR001148">
    <property type="entry name" value="CA_dom"/>
</dbReference>
<dbReference type="SUPFAM" id="SSF51069">
    <property type="entry name" value="Carbonic anhydrase"/>
    <property type="match status" value="1"/>
</dbReference>
<keyword evidence="6 10" id="KW-0479">Metal-binding</keyword>
<accession>A0A4V2G7V4</accession>
<evidence type="ECO:0000259" key="12">
    <source>
        <dbReference type="PROSITE" id="PS51144"/>
    </source>
</evidence>
<proteinExistence type="inferred from homology"/>
<comment type="similarity">
    <text evidence="3 10">Belongs to the alpha-carbonic anhydrase family.</text>
</comment>
<dbReference type="AlphaFoldDB" id="A0A4V2G7V4"/>
<dbReference type="InterPro" id="IPR041891">
    <property type="entry name" value="Alpha_CA_prokaryot-like"/>
</dbReference>
<keyword evidence="14" id="KW-1185">Reference proteome</keyword>
<evidence type="ECO:0000313" key="14">
    <source>
        <dbReference type="Proteomes" id="UP000292564"/>
    </source>
</evidence>
<name>A0A4V2G7V4_9ACTN</name>
<evidence type="ECO:0000256" key="10">
    <source>
        <dbReference type="RuleBase" id="RU367011"/>
    </source>
</evidence>
<keyword evidence="7 10" id="KW-0862">Zinc</keyword>
<organism evidence="13 14">
    <name type="scientific">Krasilnikovia cinnamomea</name>
    <dbReference type="NCBI Taxonomy" id="349313"/>
    <lineage>
        <taxon>Bacteria</taxon>
        <taxon>Bacillati</taxon>
        <taxon>Actinomycetota</taxon>
        <taxon>Actinomycetes</taxon>
        <taxon>Micromonosporales</taxon>
        <taxon>Micromonosporaceae</taxon>
        <taxon>Krasilnikovia</taxon>
    </lineage>
</organism>
<evidence type="ECO:0000256" key="4">
    <source>
        <dbReference type="ARBA" id="ARBA00012925"/>
    </source>
</evidence>
<protein>
    <recommendedName>
        <fullName evidence="5 10">Carbonic anhydrase</fullName>
        <ecNumber evidence="4 10">4.2.1.1</ecNumber>
    </recommendedName>
</protein>
<evidence type="ECO:0000256" key="1">
    <source>
        <dbReference type="ARBA" id="ARBA00001947"/>
    </source>
</evidence>
<dbReference type="GO" id="GO:0008270">
    <property type="term" value="F:zinc ion binding"/>
    <property type="evidence" value="ECO:0007669"/>
    <property type="project" value="UniProtKB-UniRule"/>
</dbReference>